<proteinExistence type="predicted"/>
<dbReference type="GO" id="GO:0016491">
    <property type="term" value="F:oxidoreductase activity"/>
    <property type="evidence" value="ECO:0007669"/>
    <property type="project" value="UniProtKB-ARBA"/>
</dbReference>
<evidence type="ECO:0000313" key="1">
    <source>
        <dbReference type="EMBL" id="CAB4649758.1"/>
    </source>
</evidence>
<protein>
    <submittedName>
        <fullName evidence="1">Unannotated protein</fullName>
    </submittedName>
</protein>
<sequence length="273" mass="29814">MLSPDVLAGHVERISTVGWTVVESAIEPELIASLIEDLNETEERLKAVPANNVFEGYSTLRVYNLLARSEIWQQVPVHANVLPIVEQVLDAGCLISSLSSIRIQPGEKQQPLHADDQLIPVARPHEPFVCNSMWALTDFTEENGATRLVSGSHLLDSAPDFGSDYETVPAEMESGSVLIWNGSLWHGGGANSTKKDRVGIAMNYCAGFLRQQENQQLGIPREVAATFSPLLQRLAGYGIYNGLMGHINKSDPKFLLKNPTKLGSGPMVWDAIG</sequence>
<dbReference type="PANTHER" id="PTHR20883">
    <property type="entry name" value="PHYTANOYL-COA DIOXYGENASE DOMAIN CONTAINING 1"/>
    <property type="match status" value="1"/>
</dbReference>
<dbReference type="Pfam" id="PF05721">
    <property type="entry name" value="PhyH"/>
    <property type="match status" value="1"/>
</dbReference>
<dbReference type="AlphaFoldDB" id="A0A6J6KL90"/>
<dbReference type="PANTHER" id="PTHR20883:SF48">
    <property type="entry name" value="ECTOINE DIOXYGENASE"/>
    <property type="match status" value="1"/>
</dbReference>
<gene>
    <name evidence="1" type="ORF">UFOPK2242_00331</name>
</gene>
<reference evidence="1" key="1">
    <citation type="submission" date="2020-05" db="EMBL/GenBank/DDBJ databases">
        <authorList>
            <person name="Chiriac C."/>
            <person name="Salcher M."/>
            <person name="Ghai R."/>
            <person name="Kavagutti S V."/>
        </authorList>
    </citation>
    <scope>NUCLEOTIDE SEQUENCE</scope>
</reference>
<dbReference type="EMBL" id="CAEZWM010000023">
    <property type="protein sequence ID" value="CAB4649758.1"/>
    <property type="molecule type" value="Genomic_DNA"/>
</dbReference>
<dbReference type="SUPFAM" id="SSF51197">
    <property type="entry name" value="Clavaminate synthase-like"/>
    <property type="match status" value="1"/>
</dbReference>
<dbReference type="Gene3D" id="2.60.120.620">
    <property type="entry name" value="q2cbj1_9rhob like domain"/>
    <property type="match status" value="1"/>
</dbReference>
<name>A0A6J6KL90_9ZZZZ</name>
<dbReference type="InterPro" id="IPR008775">
    <property type="entry name" value="Phytyl_CoA_dOase-like"/>
</dbReference>
<organism evidence="1">
    <name type="scientific">freshwater metagenome</name>
    <dbReference type="NCBI Taxonomy" id="449393"/>
    <lineage>
        <taxon>unclassified sequences</taxon>
        <taxon>metagenomes</taxon>
        <taxon>ecological metagenomes</taxon>
    </lineage>
</organism>
<dbReference type="GO" id="GO:0046872">
    <property type="term" value="F:metal ion binding"/>
    <property type="evidence" value="ECO:0007669"/>
    <property type="project" value="UniProtKB-ARBA"/>
</dbReference>
<accession>A0A6J6KL90</accession>